<dbReference type="InterPro" id="IPR011009">
    <property type="entry name" value="Kinase-like_dom_sf"/>
</dbReference>
<dbReference type="Pfam" id="PF00069">
    <property type="entry name" value="Pkinase"/>
    <property type="match status" value="1"/>
</dbReference>
<feature type="compositionally biased region" description="Polar residues" evidence="9">
    <location>
        <begin position="499"/>
        <end position="511"/>
    </location>
</feature>
<evidence type="ECO:0000256" key="5">
    <source>
        <dbReference type="ARBA" id="ARBA00022777"/>
    </source>
</evidence>
<evidence type="ECO:0000256" key="6">
    <source>
        <dbReference type="ARBA" id="ARBA00022840"/>
    </source>
</evidence>
<feature type="compositionally biased region" description="Basic and acidic residues" evidence="9">
    <location>
        <begin position="516"/>
        <end position="531"/>
    </location>
</feature>
<evidence type="ECO:0000256" key="3">
    <source>
        <dbReference type="ARBA" id="ARBA00022679"/>
    </source>
</evidence>
<feature type="binding site" evidence="8">
    <location>
        <position position="33"/>
    </location>
    <ligand>
        <name>ATP</name>
        <dbReference type="ChEBI" id="CHEBI:30616"/>
    </ligand>
</feature>
<dbReference type="InterPro" id="IPR017441">
    <property type="entry name" value="Protein_kinase_ATP_BS"/>
</dbReference>
<dbReference type="GO" id="GO:0005524">
    <property type="term" value="F:ATP binding"/>
    <property type="evidence" value="ECO:0007669"/>
    <property type="project" value="UniProtKB-UniRule"/>
</dbReference>
<keyword evidence="6 8" id="KW-0067">ATP-binding</keyword>
<keyword evidence="4 8" id="KW-0547">Nucleotide-binding</keyword>
<organism evidence="11 12">
    <name type="scientific">Tagetes erecta</name>
    <name type="common">African marigold</name>
    <dbReference type="NCBI Taxonomy" id="13708"/>
    <lineage>
        <taxon>Eukaryota</taxon>
        <taxon>Viridiplantae</taxon>
        <taxon>Streptophyta</taxon>
        <taxon>Embryophyta</taxon>
        <taxon>Tracheophyta</taxon>
        <taxon>Spermatophyta</taxon>
        <taxon>Magnoliopsida</taxon>
        <taxon>eudicotyledons</taxon>
        <taxon>Gunneridae</taxon>
        <taxon>Pentapetalae</taxon>
        <taxon>asterids</taxon>
        <taxon>campanulids</taxon>
        <taxon>Asterales</taxon>
        <taxon>Asteraceae</taxon>
        <taxon>Asteroideae</taxon>
        <taxon>Heliantheae alliance</taxon>
        <taxon>Tageteae</taxon>
        <taxon>Tagetes</taxon>
    </lineage>
</organism>
<dbReference type="GO" id="GO:0004674">
    <property type="term" value="F:protein serine/threonine kinase activity"/>
    <property type="evidence" value="ECO:0007669"/>
    <property type="project" value="UniProtKB-KW"/>
</dbReference>
<keyword evidence="5" id="KW-0418">Kinase</keyword>
<name>A0AAD8P163_TARER</name>
<dbReference type="PROSITE" id="PS00107">
    <property type="entry name" value="PROTEIN_KINASE_ATP"/>
    <property type="match status" value="1"/>
</dbReference>
<gene>
    <name evidence="11" type="ORF">QVD17_17159</name>
</gene>
<evidence type="ECO:0000256" key="1">
    <source>
        <dbReference type="ARBA" id="ARBA00010886"/>
    </source>
</evidence>
<dbReference type="CDD" id="cd08215">
    <property type="entry name" value="STKc_Nek"/>
    <property type="match status" value="1"/>
</dbReference>
<evidence type="ECO:0000256" key="7">
    <source>
        <dbReference type="ARBA" id="ARBA00055766"/>
    </source>
</evidence>
<evidence type="ECO:0000313" key="11">
    <source>
        <dbReference type="EMBL" id="KAK1428326.1"/>
    </source>
</evidence>
<dbReference type="InterPro" id="IPR008271">
    <property type="entry name" value="Ser/Thr_kinase_AS"/>
</dbReference>
<dbReference type="PROSITE" id="PS00108">
    <property type="entry name" value="PROTEIN_KINASE_ST"/>
    <property type="match status" value="1"/>
</dbReference>
<reference evidence="11" key="1">
    <citation type="journal article" date="2023" name="bioRxiv">
        <title>Improved chromosome-level genome assembly for marigold (Tagetes erecta).</title>
        <authorList>
            <person name="Jiang F."/>
            <person name="Yuan L."/>
            <person name="Wang S."/>
            <person name="Wang H."/>
            <person name="Xu D."/>
            <person name="Wang A."/>
            <person name="Fan W."/>
        </authorList>
    </citation>
    <scope>NUCLEOTIDE SEQUENCE</scope>
    <source>
        <strain evidence="11">WSJ</strain>
        <tissue evidence="11">Leaf</tissue>
    </source>
</reference>
<dbReference type="InterPro" id="IPR050660">
    <property type="entry name" value="NEK_Ser/Thr_kinase"/>
</dbReference>
<dbReference type="SUPFAM" id="SSF56112">
    <property type="entry name" value="Protein kinase-like (PK-like)"/>
    <property type="match status" value="1"/>
</dbReference>
<dbReference type="Proteomes" id="UP001229421">
    <property type="component" value="Unassembled WGS sequence"/>
</dbReference>
<feature type="region of interest" description="Disordered" evidence="9">
    <location>
        <begin position="499"/>
        <end position="536"/>
    </location>
</feature>
<dbReference type="SMART" id="SM00220">
    <property type="entry name" value="S_TKc"/>
    <property type="match status" value="1"/>
</dbReference>
<dbReference type="PANTHER" id="PTHR43671:SF66">
    <property type="entry name" value="SERINE_THREONINE-PROTEIN KINASE NEK2"/>
    <property type="match status" value="1"/>
</dbReference>
<protein>
    <recommendedName>
        <fullName evidence="10">Protein kinase domain-containing protein</fullName>
    </recommendedName>
</protein>
<dbReference type="AlphaFoldDB" id="A0AAD8P163"/>
<sequence length="602" mass="66801">MENYEILEQIGKGSFASALLVRHKHEKKRYVLKKIRLARQSDRTRRSALLEMELISTVQNPFIVEYKDSWVEKGCYVCIVIAYCEGGDMAEAIKKANGVHFSEAKLCKWLVELLVALDYLHVNHIIHRDVKCSNIFLTRDQDIRLGDFGLAKMLTSDDLASSVVGTPSYMCPELLADIPYGSKSDIWSLGCCMYEMTAFKSAFKAFDMQSLINKINKSIVSPLPTMYSGTFRGLIKSMLRKNPEMRPSAADLLKHSHLQPYVLKVHFNINGPRRHTLPAQWSDYNYEKKTTFIEPEPRTVCLQNGKRPSFSSDRALNPSISEHDQYSSCSQTSTRKLSIGSVEEYIQTEKLVAAKSANSAKSANAARTPRVTPVKPSVITPRRSIASPKVIRGSSDRDLLPISQTPASISSRTTRRTSLPLSTRATKPHLGFESPDVSVNAPRIDKMTEIPLTYTPQPMILPARKTSSTSAQCSSATSSNTILDRSVAIDTCTVKTINPSQSHQTSASGAHSTNNKSDDTSSDSRGHRRGFDTSSYQQRAEALEGLLEFSAQLMQQQRIEELAVLLKPFGPEKVSPRETAIWLSKSLKRNGTGVGASVTGNT</sequence>
<evidence type="ECO:0000256" key="4">
    <source>
        <dbReference type="ARBA" id="ARBA00022741"/>
    </source>
</evidence>
<comment type="caution">
    <text evidence="11">The sequence shown here is derived from an EMBL/GenBank/DDBJ whole genome shotgun (WGS) entry which is preliminary data.</text>
</comment>
<accession>A0AAD8P163</accession>
<evidence type="ECO:0000256" key="8">
    <source>
        <dbReference type="PROSITE-ProRule" id="PRU10141"/>
    </source>
</evidence>
<evidence type="ECO:0000259" key="10">
    <source>
        <dbReference type="PROSITE" id="PS50011"/>
    </source>
</evidence>
<feature type="domain" description="Protein kinase" evidence="10">
    <location>
        <begin position="4"/>
        <end position="258"/>
    </location>
</feature>
<feature type="region of interest" description="Disordered" evidence="9">
    <location>
        <begin position="396"/>
        <end position="437"/>
    </location>
</feature>
<dbReference type="InterPro" id="IPR000719">
    <property type="entry name" value="Prot_kinase_dom"/>
</dbReference>
<keyword evidence="2" id="KW-0723">Serine/threonine-protein kinase</keyword>
<feature type="compositionally biased region" description="Low complexity" evidence="9">
    <location>
        <begin position="405"/>
        <end position="425"/>
    </location>
</feature>
<comment type="similarity">
    <text evidence="1">Belongs to the protein kinase superfamily. NEK Ser/Thr protein kinase family. NIMA subfamily.</text>
</comment>
<dbReference type="Gene3D" id="1.10.510.10">
    <property type="entry name" value="Transferase(Phosphotransferase) domain 1"/>
    <property type="match status" value="1"/>
</dbReference>
<evidence type="ECO:0000256" key="9">
    <source>
        <dbReference type="SAM" id="MobiDB-lite"/>
    </source>
</evidence>
<dbReference type="FunFam" id="1.10.510.10:FF:000788">
    <property type="entry name" value="Serine/threonine-protein kinase Nek3"/>
    <property type="match status" value="1"/>
</dbReference>
<dbReference type="Gene3D" id="3.30.200.20">
    <property type="entry name" value="Phosphorylase Kinase, domain 1"/>
    <property type="match status" value="1"/>
</dbReference>
<dbReference type="PROSITE" id="PS50011">
    <property type="entry name" value="PROTEIN_KINASE_DOM"/>
    <property type="match status" value="1"/>
</dbReference>
<dbReference type="PANTHER" id="PTHR43671">
    <property type="entry name" value="SERINE/THREONINE-PROTEIN KINASE NEK"/>
    <property type="match status" value="1"/>
</dbReference>
<evidence type="ECO:0000313" key="12">
    <source>
        <dbReference type="Proteomes" id="UP001229421"/>
    </source>
</evidence>
<proteinExistence type="inferred from homology"/>
<keyword evidence="3" id="KW-0808">Transferase</keyword>
<comment type="function">
    <text evidence="7">May be involved in plant development processes.</text>
</comment>
<evidence type="ECO:0000256" key="2">
    <source>
        <dbReference type="ARBA" id="ARBA00022527"/>
    </source>
</evidence>
<keyword evidence="12" id="KW-1185">Reference proteome</keyword>
<dbReference type="EMBL" id="JAUHHV010000004">
    <property type="protein sequence ID" value="KAK1428326.1"/>
    <property type="molecule type" value="Genomic_DNA"/>
</dbReference>
<dbReference type="FunFam" id="3.30.200.20:FF:000097">
    <property type="entry name" value="Probable serine/threonine-protein kinase nek1"/>
    <property type="match status" value="1"/>
</dbReference>